<keyword evidence="19" id="KW-1185">Reference proteome</keyword>
<evidence type="ECO:0000256" key="14">
    <source>
        <dbReference type="PIRNR" id="PIRNR006404"/>
    </source>
</evidence>
<dbReference type="GO" id="GO:0006508">
    <property type="term" value="P:proteolysis"/>
    <property type="evidence" value="ECO:0007669"/>
    <property type="project" value="UniProtKB-KW"/>
</dbReference>
<evidence type="ECO:0000256" key="16">
    <source>
        <dbReference type="PIRSR" id="PIRSR006404-2"/>
    </source>
</evidence>
<dbReference type="GO" id="GO:0005886">
    <property type="term" value="C:plasma membrane"/>
    <property type="evidence" value="ECO:0007669"/>
    <property type="project" value="UniProtKB-SubCell"/>
</dbReference>
<feature type="transmembrane region" description="Helical" evidence="14">
    <location>
        <begin position="114"/>
        <end position="136"/>
    </location>
</feature>
<protein>
    <recommendedName>
        <fullName evidence="14">Zinc metalloprotease</fullName>
    </recommendedName>
</protein>
<keyword evidence="8 14" id="KW-0378">Hydrolase</keyword>
<keyword evidence="11 14" id="KW-0482">Metalloprotease</keyword>
<keyword evidence="5 14" id="KW-0812">Transmembrane</keyword>
<dbReference type="Proteomes" id="UP000662939">
    <property type="component" value="Chromosome"/>
</dbReference>
<dbReference type="Pfam" id="PF02163">
    <property type="entry name" value="Peptidase_M50"/>
    <property type="match status" value="2"/>
</dbReference>
<evidence type="ECO:0000256" key="10">
    <source>
        <dbReference type="ARBA" id="ARBA00022989"/>
    </source>
</evidence>
<reference evidence="18" key="1">
    <citation type="submission" date="2021-02" db="EMBL/GenBank/DDBJ databases">
        <title>Natronoglycomyces albus gen. nov., sp. nov, a haloalkaliphilic actinobacterium from a soda solonchak soil.</title>
        <authorList>
            <person name="Sorokin D.Y."/>
            <person name="Khijniak T.V."/>
            <person name="Zakharycheva A.P."/>
            <person name="Boueva O.V."/>
            <person name="Ariskina E.V."/>
            <person name="Hahnke R.L."/>
            <person name="Bunk B."/>
            <person name="Sproer C."/>
            <person name="Schumann P."/>
            <person name="Evtushenko L.I."/>
            <person name="Kublanov I.V."/>
        </authorList>
    </citation>
    <scope>NUCLEOTIDE SEQUENCE</scope>
    <source>
        <strain evidence="18">DSM 106290</strain>
    </source>
</reference>
<feature type="binding site" evidence="16">
    <location>
        <position position="77"/>
    </location>
    <ligand>
        <name>Zn(2+)</name>
        <dbReference type="ChEBI" id="CHEBI:29105"/>
        <note>catalytic</note>
    </ligand>
</feature>
<feature type="domain" description="Peptidase M50" evidence="17">
    <location>
        <begin position="143"/>
        <end position="185"/>
    </location>
</feature>
<dbReference type="KEGG" id="nav:JQS30_07555"/>
<feature type="binding site" evidence="16">
    <location>
        <position position="169"/>
    </location>
    <ligand>
        <name>Zn(2+)</name>
        <dbReference type="ChEBI" id="CHEBI:29105"/>
        <note>catalytic</note>
    </ligand>
</feature>
<feature type="transmembrane region" description="Helical" evidence="14">
    <location>
        <begin position="20"/>
        <end position="40"/>
    </location>
</feature>
<gene>
    <name evidence="18" type="ORF">JQS30_07555</name>
</gene>
<evidence type="ECO:0000256" key="3">
    <source>
        <dbReference type="ARBA" id="ARBA00022475"/>
    </source>
</evidence>
<dbReference type="PANTHER" id="PTHR39188:SF3">
    <property type="entry name" value="STAGE IV SPORULATION PROTEIN FB"/>
    <property type="match status" value="1"/>
</dbReference>
<dbReference type="RefSeq" id="WP_213172744.1">
    <property type="nucleotide sequence ID" value="NZ_CP070496.1"/>
</dbReference>
<comment type="subcellular location">
    <subcellularLocation>
        <location evidence="1 14">Cell membrane</location>
        <topology evidence="1 14">Multi-pass membrane protein</topology>
    </subcellularLocation>
</comment>
<feature type="active site" evidence="15">
    <location>
        <position position="74"/>
    </location>
</feature>
<evidence type="ECO:0000259" key="17">
    <source>
        <dbReference type="Pfam" id="PF02163"/>
    </source>
</evidence>
<evidence type="ECO:0000256" key="13">
    <source>
        <dbReference type="ARBA" id="ARBA00023136"/>
    </source>
</evidence>
<dbReference type="AlphaFoldDB" id="A0A895XTT9"/>
<evidence type="ECO:0000256" key="11">
    <source>
        <dbReference type="ARBA" id="ARBA00023049"/>
    </source>
</evidence>
<proteinExistence type="inferred from homology"/>
<comment type="similarity">
    <text evidence="2 14">Belongs to the peptidase M50B family.</text>
</comment>
<dbReference type="PANTHER" id="PTHR39188">
    <property type="entry name" value="MEMBRANE-ASSOCIATED ZINC METALLOPROTEASE M50B"/>
    <property type="match status" value="1"/>
</dbReference>
<evidence type="ECO:0000256" key="15">
    <source>
        <dbReference type="PIRSR" id="PIRSR006404-1"/>
    </source>
</evidence>
<evidence type="ECO:0000256" key="7">
    <source>
        <dbReference type="ARBA" id="ARBA00022737"/>
    </source>
</evidence>
<feature type="domain" description="Peptidase M50" evidence="17">
    <location>
        <begin position="62"/>
        <end position="140"/>
    </location>
</feature>
<dbReference type="EMBL" id="CP070496">
    <property type="protein sequence ID" value="QSB06735.1"/>
    <property type="molecule type" value="Genomic_DNA"/>
</dbReference>
<evidence type="ECO:0000256" key="9">
    <source>
        <dbReference type="ARBA" id="ARBA00022833"/>
    </source>
</evidence>
<keyword evidence="13 14" id="KW-0472">Membrane</keyword>
<evidence type="ECO:0000313" key="19">
    <source>
        <dbReference type="Proteomes" id="UP000662939"/>
    </source>
</evidence>
<evidence type="ECO:0000256" key="1">
    <source>
        <dbReference type="ARBA" id="ARBA00004651"/>
    </source>
</evidence>
<comment type="cofactor">
    <cofactor evidence="14 16">
        <name>Zn(2+)</name>
        <dbReference type="ChEBI" id="CHEBI:29105"/>
    </cofactor>
    <text evidence="14 16">Binds 1 zinc ion per subunit.</text>
</comment>
<dbReference type="PIRSF" id="PIRSF006404">
    <property type="entry name" value="UCP006404_Pept_M50_CBS"/>
    <property type="match status" value="1"/>
</dbReference>
<feature type="transmembrane region" description="Helical" evidence="14">
    <location>
        <begin position="142"/>
        <end position="163"/>
    </location>
</feature>
<dbReference type="InterPro" id="IPR016483">
    <property type="entry name" value="UCP006404_Pept_M50_CBS"/>
</dbReference>
<keyword evidence="7" id="KW-0677">Repeat</keyword>
<keyword evidence="6 14" id="KW-0479">Metal-binding</keyword>
<evidence type="ECO:0000256" key="6">
    <source>
        <dbReference type="ARBA" id="ARBA00022723"/>
    </source>
</evidence>
<evidence type="ECO:0000256" key="8">
    <source>
        <dbReference type="ARBA" id="ARBA00022801"/>
    </source>
</evidence>
<dbReference type="InterPro" id="IPR008915">
    <property type="entry name" value="Peptidase_M50"/>
</dbReference>
<accession>A0A895XTT9</accession>
<dbReference type="GO" id="GO:0046872">
    <property type="term" value="F:metal ion binding"/>
    <property type="evidence" value="ECO:0007669"/>
    <property type="project" value="UniProtKB-UniRule"/>
</dbReference>
<feature type="transmembrane region" description="Helical" evidence="14">
    <location>
        <begin position="52"/>
        <end position="72"/>
    </location>
</feature>
<keyword evidence="3 14" id="KW-1003">Cell membrane</keyword>
<evidence type="ECO:0000256" key="4">
    <source>
        <dbReference type="ARBA" id="ARBA00022670"/>
    </source>
</evidence>
<organism evidence="18 19">
    <name type="scientific">Natronoglycomyces albus</name>
    <dbReference type="NCBI Taxonomy" id="2811108"/>
    <lineage>
        <taxon>Bacteria</taxon>
        <taxon>Bacillati</taxon>
        <taxon>Actinomycetota</taxon>
        <taxon>Actinomycetes</taxon>
        <taxon>Glycomycetales</taxon>
        <taxon>Glycomycetaceae</taxon>
        <taxon>Natronoglycomyces</taxon>
    </lineage>
</organism>
<feature type="transmembrane region" description="Helical" evidence="14">
    <location>
        <begin position="218"/>
        <end position="242"/>
    </location>
</feature>
<feature type="transmembrane region" description="Helical" evidence="14">
    <location>
        <begin position="189"/>
        <end position="212"/>
    </location>
</feature>
<keyword evidence="9 14" id="KW-0862">Zinc</keyword>
<keyword evidence="4 14" id="KW-0645">Protease</keyword>
<dbReference type="GO" id="GO:0008237">
    <property type="term" value="F:metallopeptidase activity"/>
    <property type="evidence" value="ECO:0007669"/>
    <property type="project" value="UniProtKB-UniRule"/>
</dbReference>
<name>A0A895XTT9_9ACTN</name>
<feature type="binding site" evidence="16">
    <location>
        <position position="73"/>
    </location>
    <ligand>
        <name>Zn(2+)</name>
        <dbReference type="ChEBI" id="CHEBI:29105"/>
        <note>catalytic</note>
    </ligand>
</feature>
<evidence type="ECO:0000313" key="18">
    <source>
        <dbReference type="EMBL" id="QSB06735.1"/>
    </source>
</evidence>
<evidence type="ECO:0000256" key="2">
    <source>
        <dbReference type="ARBA" id="ARBA00007931"/>
    </source>
</evidence>
<keyword evidence="10 14" id="KW-1133">Transmembrane helix</keyword>
<evidence type="ECO:0000256" key="12">
    <source>
        <dbReference type="ARBA" id="ARBA00023122"/>
    </source>
</evidence>
<sequence length="368" mass="38643">MASVTSMRRSGFTILRLGGIPIILGYTWLLLAGLIVVIYAPVVDRLVPDLPTAALFAVSSLFALTLLLSVLLHELGHAVTARLCGIGVTSITLDGLGGFTETTREAPRPGISAGIALAGPAVSAALGLVGIAGMLALPSQTIVWTVAFQIAIANLLVTVYNLLPGLPLDGGRAFHALLWKVSGNKDGSYVIAGQAGRAIALATIGLGLYLFSSGWLSLLGLVILAIVGVELWFGASNAVTLGRMRSKLTRVRAADLYLPVVEVPLGTRLNHLPSEFGPQRPAIVIDNGRPVGVAHSHIVGSVPPERTGELGIEDLMRSLQHFPSLEVDLTGGDLIDAMRARPADEYLVCDGEELKGILLASAVVRRLR</sequence>
<evidence type="ECO:0000256" key="5">
    <source>
        <dbReference type="ARBA" id="ARBA00022692"/>
    </source>
</evidence>
<keyword evidence="12" id="KW-0129">CBS domain</keyword>